<sequence length="372" mass="43134">MARKRQKRADGTFEIKVTIGRDRNGKPIRKSFYSAKSVADAKRRAEEYKQSMAKEKSNLGDPVRKSALFSEWAETWLEVYKQPFVSDATYRSTYEAYVYNHMIPYFGRRQLRDITQADVQKYFSIKANKSQSFLNKNRFMLSAIFDTAIENDLCERNPVKHIKYTSKQIKHDKKALTDEQIDLLEQYAEGKRPEIILLLNTGLRRGELCGLQWTDINLREKTLTVNRAIAESGGKCSVNPPKFQSYRTIPLNGKALDVLRQQPKKSIWIFPSRTGDFRRPDKWTDILEKFMRGLPPELQCTSHELRHTYGSFLRRHGVDIYTIQQILGHKDINVTAGTYVHADIDAMRTEIEAANHDKNHDKREPKAGNNSQ</sequence>
<dbReference type="Gene3D" id="1.10.443.10">
    <property type="entry name" value="Intergrase catalytic core"/>
    <property type="match status" value="1"/>
</dbReference>
<evidence type="ECO:0000256" key="5">
    <source>
        <dbReference type="ARBA" id="ARBA00023172"/>
    </source>
</evidence>
<name>A0A252F2S8_9FIRM</name>
<dbReference type="EMBL" id="NHOC01000008">
    <property type="protein sequence ID" value="OUM20029.1"/>
    <property type="molecule type" value="Genomic_DNA"/>
</dbReference>
<feature type="domain" description="Tyr recombinase" evidence="6">
    <location>
        <begin position="171"/>
        <end position="352"/>
    </location>
</feature>
<dbReference type="AlphaFoldDB" id="A0A252F2S8"/>
<keyword evidence="3" id="KW-0229">DNA integration</keyword>
<dbReference type="PROSITE" id="PS51898">
    <property type="entry name" value="TYR_RECOMBINASE"/>
    <property type="match status" value="1"/>
</dbReference>
<evidence type="ECO:0000256" key="2">
    <source>
        <dbReference type="ARBA" id="ARBA00008857"/>
    </source>
</evidence>
<dbReference type="Pfam" id="PF14659">
    <property type="entry name" value="Phage_int_SAM_3"/>
    <property type="match status" value="1"/>
</dbReference>
<dbReference type="InterPro" id="IPR004107">
    <property type="entry name" value="Integrase_SAM-like_N"/>
</dbReference>
<evidence type="ECO:0000256" key="1">
    <source>
        <dbReference type="ARBA" id="ARBA00003283"/>
    </source>
</evidence>
<dbReference type="PANTHER" id="PTHR30349:SF64">
    <property type="entry name" value="PROPHAGE INTEGRASE INTD-RELATED"/>
    <property type="match status" value="1"/>
</dbReference>
<gene>
    <name evidence="7" type="ORF">CBW42_09810</name>
</gene>
<dbReference type="SUPFAM" id="SSF56349">
    <property type="entry name" value="DNA breaking-rejoining enzymes"/>
    <property type="match status" value="1"/>
</dbReference>
<dbReference type="InterPro" id="IPR011010">
    <property type="entry name" value="DNA_brk_join_enz"/>
</dbReference>
<proteinExistence type="inferred from homology"/>
<keyword evidence="8" id="KW-1185">Reference proteome</keyword>
<dbReference type="InterPro" id="IPR002104">
    <property type="entry name" value="Integrase_catalytic"/>
</dbReference>
<dbReference type="PANTHER" id="PTHR30349">
    <property type="entry name" value="PHAGE INTEGRASE-RELATED"/>
    <property type="match status" value="1"/>
</dbReference>
<dbReference type="Gene3D" id="1.10.150.130">
    <property type="match status" value="1"/>
</dbReference>
<comment type="caution">
    <text evidence="7">The sequence shown here is derived from an EMBL/GenBank/DDBJ whole genome shotgun (WGS) entry which is preliminary data.</text>
</comment>
<comment type="function">
    <text evidence="1">Site-specific tyrosine recombinase, which acts by catalyzing the cutting and rejoining of the recombining DNA molecules.</text>
</comment>
<dbReference type="Proteomes" id="UP000194903">
    <property type="component" value="Unassembled WGS sequence"/>
</dbReference>
<dbReference type="GO" id="GO:0015074">
    <property type="term" value="P:DNA integration"/>
    <property type="evidence" value="ECO:0007669"/>
    <property type="project" value="UniProtKB-KW"/>
</dbReference>
<comment type="similarity">
    <text evidence="2">Belongs to the 'phage' integrase family.</text>
</comment>
<dbReference type="Pfam" id="PF00589">
    <property type="entry name" value="Phage_integrase"/>
    <property type="match status" value="1"/>
</dbReference>
<keyword evidence="4" id="KW-0238">DNA-binding</keyword>
<reference evidence="7 8" key="1">
    <citation type="submission" date="2017-05" db="EMBL/GenBank/DDBJ databases">
        <title>Butyricicoccus porcorum sp. nov. a butyrate-producing bacterium from the swine intestinal tract.</title>
        <authorList>
            <person name="Trachsel J."/>
            <person name="Humphrey S."/>
            <person name="Allen H.K."/>
        </authorList>
    </citation>
    <scope>NUCLEOTIDE SEQUENCE [LARGE SCALE GENOMIC DNA]</scope>
    <source>
        <strain evidence="7">BB10</strain>
    </source>
</reference>
<evidence type="ECO:0000313" key="8">
    <source>
        <dbReference type="Proteomes" id="UP000194903"/>
    </source>
</evidence>
<keyword evidence="5" id="KW-0233">DNA recombination</keyword>
<dbReference type="InterPro" id="IPR050090">
    <property type="entry name" value="Tyrosine_recombinase_XerCD"/>
</dbReference>
<protein>
    <recommendedName>
        <fullName evidence="6">Tyr recombinase domain-containing protein</fullName>
    </recommendedName>
</protein>
<evidence type="ECO:0000313" key="7">
    <source>
        <dbReference type="EMBL" id="OUM20029.1"/>
    </source>
</evidence>
<dbReference type="GO" id="GO:0006310">
    <property type="term" value="P:DNA recombination"/>
    <property type="evidence" value="ECO:0007669"/>
    <property type="project" value="UniProtKB-KW"/>
</dbReference>
<dbReference type="RefSeq" id="WP_087020702.1">
    <property type="nucleotide sequence ID" value="NZ_NHOC01000008.1"/>
</dbReference>
<organism evidence="7 8">
    <name type="scientific">Butyricicoccus porcorum</name>
    <dbReference type="NCBI Taxonomy" id="1945634"/>
    <lineage>
        <taxon>Bacteria</taxon>
        <taxon>Bacillati</taxon>
        <taxon>Bacillota</taxon>
        <taxon>Clostridia</taxon>
        <taxon>Eubacteriales</taxon>
        <taxon>Butyricicoccaceae</taxon>
        <taxon>Butyricicoccus</taxon>
    </lineage>
</organism>
<evidence type="ECO:0000259" key="6">
    <source>
        <dbReference type="PROSITE" id="PS51898"/>
    </source>
</evidence>
<dbReference type="InterPro" id="IPR010998">
    <property type="entry name" value="Integrase_recombinase_N"/>
</dbReference>
<dbReference type="InterPro" id="IPR013762">
    <property type="entry name" value="Integrase-like_cat_sf"/>
</dbReference>
<dbReference type="CDD" id="cd01189">
    <property type="entry name" value="INT_ICEBs1_C_like"/>
    <property type="match status" value="1"/>
</dbReference>
<dbReference type="GO" id="GO:0003677">
    <property type="term" value="F:DNA binding"/>
    <property type="evidence" value="ECO:0007669"/>
    <property type="project" value="UniProtKB-KW"/>
</dbReference>
<evidence type="ECO:0000256" key="4">
    <source>
        <dbReference type="ARBA" id="ARBA00023125"/>
    </source>
</evidence>
<dbReference type="OrthoDB" id="9785687at2"/>
<accession>A0A252F2S8</accession>
<evidence type="ECO:0000256" key="3">
    <source>
        <dbReference type="ARBA" id="ARBA00022908"/>
    </source>
</evidence>